<dbReference type="PROSITE" id="PS50853">
    <property type="entry name" value="FN3"/>
    <property type="match status" value="1"/>
</dbReference>
<evidence type="ECO:0000256" key="1">
    <source>
        <dbReference type="ARBA" id="ARBA00022670"/>
    </source>
</evidence>
<dbReference type="EMBL" id="SNYM01000007">
    <property type="protein sequence ID" value="TDQ48409.1"/>
    <property type="molecule type" value="Genomic_DNA"/>
</dbReference>
<keyword evidence="1" id="KW-0645">Protease</keyword>
<gene>
    <name evidence="6" type="ORF">EV696_107146</name>
</gene>
<keyword evidence="7" id="KW-1185">Reference proteome</keyword>
<dbReference type="GO" id="GO:0006508">
    <property type="term" value="P:proteolysis"/>
    <property type="evidence" value="ECO:0007669"/>
    <property type="project" value="UniProtKB-KW"/>
</dbReference>
<dbReference type="InterPro" id="IPR036439">
    <property type="entry name" value="Dockerin_dom_sf"/>
</dbReference>
<protein>
    <recommendedName>
        <fullName evidence="8">Proprotein convertase P-domain-containing protein</fullName>
    </recommendedName>
</protein>
<name>A0A4R6URL7_9GAMM</name>
<dbReference type="RefSeq" id="WP_133590286.1">
    <property type="nucleotide sequence ID" value="NZ_CP037953.1"/>
</dbReference>
<dbReference type="SUPFAM" id="SSF49785">
    <property type="entry name" value="Galactose-binding domain-like"/>
    <property type="match status" value="1"/>
</dbReference>
<dbReference type="Gene3D" id="2.60.40.10">
    <property type="entry name" value="Immunoglobulins"/>
    <property type="match status" value="1"/>
</dbReference>
<dbReference type="SUPFAM" id="SSF63446">
    <property type="entry name" value="Type I dockerin domain"/>
    <property type="match status" value="1"/>
</dbReference>
<dbReference type="GO" id="GO:0000272">
    <property type="term" value="P:polysaccharide catabolic process"/>
    <property type="evidence" value="ECO:0007669"/>
    <property type="project" value="InterPro"/>
</dbReference>
<dbReference type="InterPro" id="IPR008979">
    <property type="entry name" value="Galactose-bd-like_sf"/>
</dbReference>
<dbReference type="InterPro" id="IPR013783">
    <property type="entry name" value="Ig-like_fold"/>
</dbReference>
<proteinExistence type="predicted"/>
<evidence type="ECO:0008006" key="8">
    <source>
        <dbReference type="Google" id="ProtNLM"/>
    </source>
</evidence>
<dbReference type="InterPro" id="IPR036116">
    <property type="entry name" value="FN3_sf"/>
</dbReference>
<dbReference type="OrthoDB" id="6244278at2"/>
<dbReference type="InterPro" id="IPR002884">
    <property type="entry name" value="P_dom"/>
</dbReference>
<dbReference type="Gene3D" id="1.10.1330.10">
    <property type="entry name" value="Dockerin domain"/>
    <property type="match status" value="1"/>
</dbReference>
<evidence type="ECO:0000259" key="4">
    <source>
        <dbReference type="PROSITE" id="PS50853"/>
    </source>
</evidence>
<comment type="caution">
    <text evidence="6">The sequence shown here is derived from an EMBL/GenBank/DDBJ whole genome shotgun (WGS) entry which is preliminary data.</text>
</comment>
<dbReference type="InterPro" id="IPR003961">
    <property type="entry name" value="FN3_dom"/>
</dbReference>
<feature type="chain" id="PRO_5020960092" description="Proprotein convertase P-domain-containing protein" evidence="3">
    <location>
        <begin position="23"/>
        <end position="985"/>
    </location>
</feature>
<evidence type="ECO:0000259" key="5">
    <source>
        <dbReference type="PROSITE" id="PS51829"/>
    </source>
</evidence>
<dbReference type="Gene3D" id="2.60.120.260">
    <property type="entry name" value="Galactose-binding domain-like"/>
    <property type="match status" value="1"/>
</dbReference>
<accession>A0A4R6URL7</accession>
<evidence type="ECO:0000256" key="3">
    <source>
        <dbReference type="SAM" id="SignalP"/>
    </source>
</evidence>
<dbReference type="Proteomes" id="UP000295375">
    <property type="component" value="Unassembled WGS sequence"/>
</dbReference>
<feature type="domain" description="P/Homo B" evidence="5">
    <location>
        <begin position="764"/>
        <end position="926"/>
    </location>
</feature>
<feature type="signal peptide" evidence="3">
    <location>
        <begin position="1"/>
        <end position="22"/>
    </location>
</feature>
<dbReference type="GO" id="GO:0004252">
    <property type="term" value="F:serine-type endopeptidase activity"/>
    <property type="evidence" value="ECO:0007669"/>
    <property type="project" value="InterPro"/>
</dbReference>
<sequence length="985" mass="104740">MRKKTILGLATLAAAVSISLHAAPVTSSVPASKAETIPFKVGKERSAAERLQDEAALKAAKANASIKSQKKTEGVEVNNRFPEELLLRKPINTKRDVLAAKNDKAKSGIFALFDPTVKNSPAVELSVPGYSNDDNAAVNGVRIAPPDTNGDVSPEYYVQYVNLGWVVLNKADGSVAYGPVAGNSFWQGFGGACEAENAGDPIVLYDHIADRWLFSQFTSSTVDGHQCVAISKDNKPFPDAGETAADQYYRYDFVVSPNGQFNDYPKITVWPDGYYMTTNEFTASFVGVNVTVFDRTAMLAGNPASFVQWSLGTNDTFSTQPSHLEGPDLPPAGTCNTLIHVSDAEVWGSPFDSYRSWQACVDFDTPGNSTLTENPRLAVAAFDAELCGFNRNCVPQPTGQSLDTLAQFTMYRFATRYFPGQGLKGVVTHTVDVGGNRGGVRWADLGISGAGLSINDQGTIDAPDGVWRWLPSGAMDSSGNIAVIYSRGNAANFASPYYSAREAGDPAGTMQTEAVCHNSTGGQTGTNRWADYASVSVDPVDNCTFWMTHEYVETTGSFNWNTRVCSFRFPSCGEPSFGLAGDNLAQEFCSADGATLTPINLDVASFQGFTDPVTLSYDNLPTGFSGNFSNNPVVPPGTSIAQLFADSTVSSGLYNFRIKGMSGSTERFLNVSARAFASAPSAPTLIDPADGSSGVNTQPTFTWNASAIAQSYTIQIDDDADFSSPEIDETVNGTSFTPASALNTDTNYYWRVIANNVCGSSAASAVSTFSTGLLVCLAPNLPIPDNNVTGVISILNAADVGAIEDLNVSINASHTWVGDLKFSLRHVASNTTIDLIDRPGVPGSTFGCSFNNIDATLDDASAQPVETTCNSSGPALAGVLQPNQPLSAFNGLEFSGDWELRISDLAGGDTGTVNQWCVVPVLAAIPGDLNDDRCVDIDDMSLLLAAIRNRSTDPLYDINGDGKVNNNDRRALTDLYTNPGGARCD</sequence>
<dbReference type="SUPFAM" id="SSF49265">
    <property type="entry name" value="Fibronectin type III"/>
    <property type="match status" value="1"/>
</dbReference>
<dbReference type="AlphaFoldDB" id="A0A4R6URL7"/>
<evidence type="ECO:0000313" key="6">
    <source>
        <dbReference type="EMBL" id="TDQ48409.1"/>
    </source>
</evidence>
<reference evidence="6 7" key="1">
    <citation type="submission" date="2019-03" db="EMBL/GenBank/DDBJ databases">
        <title>Genomic Encyclopedia of Type Strains, Phase IV (KMG-IV): sequencing the most valuable type-strain genomes for metagenomic binning, comparative biology and taxonomic classification.</title>
        <authorList>
            <person name="Goeker M."/>
        </authorList>
    </citation>
    <scope>NUCLEOTIDE SEQUENCE [LARGE SCALE GENOMIC DNA]</scope>
    <source>
        <strain evidence="6 7">DSM 103792</strain>
    </source>
</reference>
<organism evidence="6 7">
    <name type="scientific">Permianibacter aggregans</name>
    <dbReference type="NCBI Taxonomy" id="1510150"/>
    <lineage>
        <taxon>Bacteria</taxon>
        <taxon>Pseudomonadati</taxon>
        <taxon>Pseudomonadota</taxon>
        <taxon>Gammaproteobacteria</taxon>
        <taxon>Pseudomonadales</taxon>
        <taxon>Pseudomonadaceae</taxon>
        <taxon>Permianibacter</taxon>
    </lineage>
</organism>
<evidence type="ECO:0000313" key="7">
    <source>
        <dbReference type="Proteomes" id="UP000295375"/>
    </source>
</evidence>
<dbReference type="PROSITE" id="PS51829">
    <property type="entry name" value="P_HOMO_B"/>
    <property type="match status" value="1"/>
</dbReference>
<evidence type="ECO:0000256" key="2">
    <source>
        <dbReference type="ARBA" id="ARBA00022801"/>
    </source>
</evidence>
<keyword evidence="3" id="KW-0732">Signal</keyword>
<keyword evidence="2" id="KW-0378">Hydrolase</keyword>
<feature type="domain" description="Fibronectin type-III" evidence="4">
    <location>
        <begin position="679"/>
        <end position="774"/>
    </location>
</feature>
<dbReference type="CDD" id="cd14256">
    <property type="entry name" value="Dockerin_I"/>
    <property type="match status" value="1"/>
</dbReference>